<comment type="subcellular location">
    <subcellularLocation>
        <location evidence="1">Membrane</location>
        <topology evidence="1">Multi-pass membrane protein</topology>
    </subcellularLocation>
</comment>
<feature type="transmembrane region" description="Helical" evidence="12">
    <location>
        <begin position="164"/>
        <end position="183"/>
    </location>
</feature>
<feature type="region of interest" description="Disordered" evidence="11">
    <location>
        <begin position="281"/>
        <end position="329"/>
    </location>
</feature>
<keyword evidence="10 13" id="KW-0675">Receptor</keyword>
<evidence type="ECO:0000256" key="9">
    <source>
        <dbReference type="ARBA" id="ARBA00023136"/>
    </source>
</evidence>
<evidence type="ECO:0000313" key="13">
    <source>
        <dbReference type="EMBL" id="PWN34041.1"/>
    </source>
</evidence>
<dbReference type="Proteomes" id="UP000245771">
    <property type="component" value="Unassembled WGS sequence"/>
</dbReference>
<feature type="transmembrane region" description="Helical" evidence="12">
    <location>
        <begin position="66"/>
        <end position="90"/>
    </location>
</feature>
<evidence type="ECO:0000256" key="10">
    <source>
        <dbReference type="ARBA" id="ARBA00023170"/>
    </source>
</evidence>
<dbReference type="PROSITE" id="PS00950">
    <property type="entry name" value="BACTERIAL_OPSIN_1"/>
    <property type="match status" value="1"/>
</dbReference>
<dbReference type="FunCoup" id="A0A316VDH2">
    <property type="interactions" value="71"/>
</dbReference>
<keyword evidence="3" id="KW-0600">Photoreceptor protein</keyword>
<dbReference type="InterPro" id="IPR018229">
    <property type="entry name" value="Rhodopsin_retinal_BS"/>
</dbReference>
<evidence type="ECO:0000256" key="12">
    <source>
        <dbReference type="SAM" id="Phobius"/>
    </source>
</evidence>
<dbReference type="InterPro" id="IPR043476">
    <property type="entry name" value="Yro2-like_7TM"/>
</dbReference>
<keyword evidence="9 12" id="KW-0472">Membrane</keyword>
<dbReference type="EMBL" id="KZ819604">
    <property type="protein sequence ID" value="PWN34041.1"/>
    <property type="molecule type" value="Genomic_DNA"/>
</dbReference>
<dbReference type="GO" id="GO:0005216">
    <property type="term" value="F:monoatomic ion channel activity"/>
    <property type="evidence" value="ECO:0007669"/>
    <property type="project" value="InterPro"/>
</dbReference>
<protein>
    <submittedName>
        <fullName evidence="13">Family A G protein-coupled receptor-like protein</fullName>
    </submittedName>
</protein>
<dbReference type="SMART" id="SM01021">
    <property type="entry name" value="Bac_rhodopsin"/>
    <property type="match status" value="1"/>
</dbReference>
<organism evidence="13 14">
    <name type="scientific">Meira miltonrushii</name>
    <dbReference type="NCBI Taxonomy" id="1280837"/>
    <lineage>
        <taxon>Eukaryota</taxon>
        <taxon>Fungi</taxon>
        <taxon>Dikarya</taxon>
        <taxon>Basidiomycota</taxon>
        <taxon>Ustilaginomycotina</taxon>
        <taxon>Exobasidiomycetes</taxon>
        <taxon>Exobasidiales</taxon>
        <taxon>Brachybasidiaceae</taxon>
        <taxon>Meira</taxon>
    </lineage>
</organism>
<dbReference type="AlphaFoldDB" id="A0A316VDH2"/>
<dbReference type="GO" id="GO:0007602">
    <property type="term" value="P:phototransduction"/>
    <property type="evidence" value="ECO:0007669"/>
    <property type="project" value="UniProtKB-KW"/>
</dbReference>
<feature type="transmembrane region" description="Helical" evidence="12">
    <location>
        <begin position="110"/>
        <end position="131"/>
    </location>
</feature>
<dbReference type="PANTHER" id="PTHR28286">
    <property type="match status" value="1"/>
</dbReference>
<feature type="transmembrane region" description="Helical" evidence="12">
    <location>
        <begin position="199"/>
        <end position="221"/>
    </location>
</feature>
<dbReference type="Gene3D" id="1.20.1070.10">
    <property type="entry name" value="Rhodopsin 7-helix transmembrane proteins"/>
    <property type="match status" value="1"/>
</dbReference>
<sequence length="329" mass="35603">MAISEFVRRAGNEALEINPTTATIDITTAASDFLWMVFSVMAATTIGVGIWAQFGVKHGQRTFHHLSMMITGTASVAYFCMASDLGSVAIPVEFIRGHYDANPVTRSIWYARYIDWTITTPLLLLELLLVTGLPLSDIIITIFADLVMIITGLIGSLVRSDYKWGLYSFGCAAMLYVFYMLYFPGRQASHSLGNELSKTYLIGASILSFIWFLYPIAWGLADGGNVISPTGEMVFYGVLDLVAKPVFAIVHLYSMRKINYTQLQLTSGKYSEYSNDLKGDVPTTGGANGKTELTGNTTGAAHPVSVGKPTDAPHGATSPAGADSTVHGH</sequence>
<dbReference type="PANTHER" id="PTHR28286:SF1">
    <property type="entry name" value="30 KDA HEAT SHOCK PROTEIN-RELATED"/>
    <property type="match status" value="1"/>
</dbReference>
<dbReference type="GeneID" id="37020968"/>
<feature type="transmembrane region" description="Helical" evidence="12">
    <location>
        <begin position="33"/>
        <end position="54"/>
    </location>
</feature>
<feature type="transmembrane region" description="Helical" evidence="12">
    <location>
        <begin position="138"/>
        <end position="158"/>
    </location>
</feature>
<evidence type="ECO:0000313" key="14">
    <source>
        <dbReference type="Proteomes" id="UP000245771"/>
    </source>
</evidence>
<keyword evidence="14" id="KW-1185">Reference proteome</keyword>
<keyword evidence="7 12" id="KW-1133">Transmembrane helix</keyword>
<evidence type="ECO:0000256" key="7">
    <source>
        <dbReference type="ARBA" id="ARBA00022989"/>
    </source>
</evidence>
<dbReference type="InterPro" id="IPR001425">
    <property type="entry name" value="Arc/bac/fun_rhodopsins"/>
</dbReference>
<evidence type="ECO:0000256" key="8">
    <source>
        <dbReference type="ARBA" id="ARBA00022991"/>
    </source>
</evidence>
<reference evidence="13 14" key="1">
    <citation type="journal article" date="2018" name="Mol. Biol. Evol.">
        <title>Broad Genomic Sampling Reveals a Smut Pathogenic Ancestry of the Fungal Clade Ustilaginomycotina.</title>
        <authorList>
            <person name="Kijpornyongpan T."/>
            <person name="Mondo S.J."/>
            <person name="Barry K."/>
            <person name="Sandor L."/>
            <person name="Lee J."/>
            <person name="Lipzen A."/>
            <person name="Pangilinan J."/>
            <person name="LaButti K."/>
            <person name="Hainaut M."/>
            <person name="Henrissat B."/>
            <person name="Grigoriev I.V."/>
            <person name="Spatafora J.W."/>
            <person name="Aime M.C."/>
        </authorList>
    </citation>
    <scope>NUCLEOTIDE SEQUENCE [LARGE SCALE GENOMIC DNA]</scope>
    <source>
        <strain evidence="13 14">MCA 3882</strain>
    </source>
</reference>
<dbReference type="PRINTS" id="PR00251">
    <property type="entry name" value="BACTRLOPSIN"/>
</dbReference>
<keyword evidence="4" id="KW-0716">Sensory transduction</keyword>
<dbReference type="OrthoDB" id="536545at2759"/>
<dbReference type="CDD" id="cd15239">
    <property type="entry name" value="7tm_YRO2_fungal-like"/>
    <property type="match status" value="1"/>
</dbReference>
<dbReference type="FunFam" id="1.20.1070.10:FF:000160">
    <property type="entry name" value="Related to Opsin-1"/>
    <property type="match status" value="1"/>
</dbReference>
<name>A0A316VDH2_9BASI</name>
<dbReference type="RefSeq" id="XP_025354343.1">
    <property type="nucleotide sequence ID" value="XM_025499187.1"/>
</dbReference>
<evidence type="ECO:0000256" key="1">
    <source>
        <dbReference type="ARBA" id="ARBA00004141"/>
    </source>
</evidence>
<evidence type="ECO:0000256" key="6">
    <source>
        <dbReference type="ARBA" id="ARBA00022925"/>
    </source>
</evidence>
<dbReference type="GO" id="GO:0005886">
    <property type="term" value="C:plasma membrane"/>
    <property type="evidence" value="ECO:0007669"/>
    <property type="project" value="TreeGrafter"/>
</dbReference>
<accession>A0A316VDH2</accession>
<dbReference type="InParanoid" id="A0A316VDH2"/>
<evidence type="ECO:0000256" key="2">
    <source>
        <dbReference type="ARBA" id="ARBA00008130"/>
    </source>
</evidence>
<dbReference type="SUPFAM" id="SSF81321">
    <property type="entry name" value="Family A G protein-coupled receptor-like"/>
    <property type="match status" value="1"/>
</dbReference>
<keyword evidence="5 12" id="KW-0812">Transmembrane</keyword>
<gene>
    <name evidence="13" type="ORF">FA14DRAFT_161602</name>
</gene>
<evidence type="ECO:0000256" key="3">
    <source>
        <dbReference type="ARBA" id="ARBA00022543"/>
    </source>
</evidence>
<evidence type="ECO:0000256" key="5">
    <source>
        <dbReference type="ARBA" id="ARBA00022692"/>
    </source>
</evidence>
<proteinExistence type="inferred from homology"/>
<dbReference type="GO" id="GO:0009881">
    <property type="term" value="F:photoreceptor activity"/>
    <property type="evidence" value="ECO:0007669"/>
    <property type="project" value="UniProtKB-KW"/>
</dbReference>
<evidence type="ECO:0000256" key="4">
    <source>
        <dbReference type="ARBA" id="ARBA00022606"/>
    </source>
</evidence>
<feature type="transmembrane region" description="Helical" evidence="12">
    <location>
        <begin position="233"/>
        <end position="253"/>
    </location>
</feature>
<comment type="similarity">
    <text evidence="2">Belongs to the archaeal/bacterial/fungal opsin family.</text>
</comment>
<keyword evidence="8" id="KW-0157">Chromophore</keyword>
<evidence type="ECO:0000256" key="11">
    <source>
        <dbReference type="SAM" id="MobiDB-lite"/>
    </source>
</evidence>
<dbReference type="GO" id="GO:0005783">
    <property type="term" value="C:endoplasmic reticulum"/>
    <property type="evidence" value="ECO:0007669"/>
    <property type="project" value="TreeGrafter"/>
</dbReference>
<keyword evidence="6" id="KW-0681">Retinal protein</keyword>
<dbReference type="Pfam" id="PF01036">
    <property type="entry name" value="Bac_rhodopsin"/>
    <property type="match status" value="1"/>
</dbReference>